<reference evidence="1" key="1">
    <citation type="journal article" date="2014" name="Front. Microbiol.">
        <title>High frequency of phylogenetically diverse reductive dehalogenase-homologous genes in deep subseafloor sedimentary metagenomes.</title>
        <authorList>
            <person name="Kawai M."/>
            <person name="Futagami T."/>
            <person name="Toyoda A."/>
            <person name="Takaki Y."/>
            <person name="Nishi S."/>
            <person name="Hori S."/>
            <person name="Arai W."/>
            <person name="Tsubouchi T."/>
            <person name="Morono Y."/>
            <person name="Uchiyama I."/>
            <person name="Ito T."/>
            <person name="Fujiyama A."/>
            <person name="Inagaki F."/>
            <person name="Takami H."/>
        </authorList>
    </citation>
    <scope>NUCLEOTIDE SEQUENCE</scope>
    <source>
        <strain evidence="1">Expedition CK06-06</strain>
    </source>
</reference>
<comment type="caution">
    <text evidence="1">The sequence shown here is derived from an EMBL/GenBank/DDBJ whole genome shotgun (WGS) entry which is preliminary data.</text>
</comment>
<protein>
    <submittedName>
        <fullName evidence="1">Uncharacterized protein</fullName>
    </submittedName>
</protein>
<sequence length="77" mass="8684">MDVKNFTKNGDFRTLKEGTLLRLVEGGQPVVFEGIDERPASHASDMAVVICLDPVEGLTRLRYPLQEESNYINRFEG</sequence>
<organism evidence="1">
    <name type="scientific">marine sediment metagenome</name>
    <dbReference type="NCBI Taxonomy" id="412755"/>
    <lineage>
        <taxon>unclassified sequences</taxon>
        <taxon>metagenomes</taxon>
        <taxon>ecological metagenomes</taxon>
    </lineage>
</organism>
<accession>X1UI37</accession>
<proteinExistence type="predicted"/>
<dbReference type="AlphaFoldDB" id="X1UI37"/>
<feature type="non-terminal residue" evidence="1">
    <location>
        <position position="77"/>
    </location>
</feature>
<gene>
    <name evidence="1" type="ORF">S12H4_26744</name>
</gene>
<name>X1UI37_9ZZZZ</name>
<dbReference type="EMBL" id="BARW01015203">
    <property type="protein sequence ID" value="GAI92014.1"/>
    <property type="molecule type" value="Genomic_DNA"/>
</dbReference>
<evidence type="ECO:0000313" key="1">
    <source>
        <dbReference type="EMBL" id="GAI92014.1"/>
    </source>
</evidence>